<evidence type="ECO:0000256" key="6">
    <source>
        <dbReference type="SAM" id="MobiDB-lite"/>
    </source>
</evidence>
<feature type="transmembrane region" description="Helical" evidence="7">
    <location>
        <begin position="515"/>
        <end position="537"/>
    </location>
</feature>
<dbReference type="Pfam" id="PF13520">
    <property type="entry name" value="AA_permease_2"/>
    <property type="match status" value="1"/>
</dbReference>
<feature type="transmembrane region" description="Helical" evidence="7">
    <location>
        <begin position="114"/>
        <end position="144"/>
    </location>
</feature>
<keyword evidence="2" id="KW-0813">Transport</keyword>
<dbReference type="EMBL" id="NAJO01000039">
    <property type="protein sequence ID" value="OQN99657.1"/>
    <property type="molecule type" value="Genomic_DNA"/>
</dbReference>
<keyword evidence="3 7" id="KW-0812">Transmembrane</keyword>
<accession>A0A1V8SKV1</accession>
<dbReference type="AlphaFoldDB" id="A0A1V8SKV1"/>
<feature type="transmembrane region" description="Helical" evidence="7">
    <location>
        <begin position="281"/>
        <end position="298"/>
    </location>
</feature>
<reference evidence="9" key="1">
    <citation type="submission" date="2017-03" db="EMBL/GenBank/DDBJ databases">
        <title>Genomes of endolithic fungi from Antarctica.</title>
        <authorList>
            <person name="Coleine C."/>
            <person name="Masonjones S."/>
            <person name="Stajich J.E."/>
        </authorList>
    </citation>
    <scope>NUCLEOTIDE SEQUENCE [LARGE SCALE GENOMIC DNA]</scope>
    <source>
        <strain evidence="9">CCFEE 5527</strain>
    </source>
</reference>
<dbReference type="Gene3D" id="1.20.1740.10">
    <property type="entry name" value="Amino acid/polyamine transporter I"/>
    <property type="match status" value="1"/>
</dbReference>
<proteinExistence type="predicted"/>
<evidence type="ECO:0000313" key="9">
    <source>
        <dbReference type="Proteomes" id="UP000192596"/>
    </source>
</evidence>
<dbReference type="GO" id="GO:0016020">
    <property type="term" value="C:membrane"/>
    <property type="evidence" value="ECO:0007669"/>
    <property type="project" value="UniProtKB-SubCell"/>
</dbReference>
<organism evidence="8 9">
    <name type="scientific">Cryoendolithus antarcticus</name>
    <dbReference type="NCBI Taxonomy" id="1507870"/>
    <lineage>
        <taxon>Eukaryota</taxon>
        <taxon>Fungi</taxon>
        <taxon>Dikarya</taxon>
        <taxon>Ascomycota</taxon>
        <taxon>Pezizomycotina</taxon>
        <taxon>Dothideomycetes</taxon>
        <taxon>Dothideomycetidae</taxon>
        <taxon>Cladosporiales</taxon>
        <taxon>Cladosporiaceae</taxon>
        <taxon>Cryoendolithus</taxon>
    </lineage>
</organism>
<sequence>MPSKIADRTSVDSPARNDAIKVQNPLQSDFAETASMDSDERYLNALGYKQSLHRQWKFFESFAASFGNDEVGTPKYKQPPSRSVLALEDLRPTGGLTSLPSPAPSLTSQSRSSYIITCIFVFITAAVLAEICSALPAAGSIYFWAAESGGKKYGRLFGFIVAWWSTTAWTTFVASVCQATANFLLSEISVFGLEFSTDVNDIKFRAVQWIVSEVILFLGVGMNYLNPKTYSYIFRAATYIILLDFALNMIWLPIGASKTYGFQDAKFVFTQTYNETGAPPVWNWMLSYYVTAGILVGFEASGHISEETVNASTTAARGIFWSAVASAVIGFPLVIMFLFCLPDLDVLYSFASPQPFVDIYALALGPRAHVVMNVVCILGLFFNITIAGVASSRLIWAVARDGVLPFSGWISQVSAKKEPRNAVIVMHAVAALLLCTILASPVAFASLVSAAGVPTITAYALIAFGRTFITPHDFKHASWSLGKWSRPLTFITFVWNLYLACVLFSPLYFPVTGAGFNYSPVIFAFTTLMGVATWWFTPAEAWLPQGRLGKPFIEYLRADGIVLPDDENEGEVEWSDDSGVYTASDDQDDDEVEDVAADWRPVHKSINDTIASLGGKATPKLNWSAPKDATWMNANSMDCRTANDVYLLLKSSDFITHDLEHAYDDTEEEGVEAKTELTQATIPFHLVLRKSFDLHPSLEFRCFVRNRKLIALCQRDLNHFDFLFDMQDHLRSKIQEFFDVRLRDTFEDANFVFDIYVPPPHERVWLIDVNPWAPRTDPLLFSWLELLQLEEPPEKEEEFEWPDMTIRVPFRPAEEAHESSNATANGMSDEDRHNETKRIQEILDASSDSDSDVDDELWLPEFRLVRKSDPEAYSFSTPQYSAHKLPKDVVDASQSGEGLREFARDWQQLLDKRKQDEAELADGSDTD</sequence>
<feature type="transmembrane region" description="Helical" evidence="7">
    <location>
        <begin position="206"/>
        <end position="225"/>
    </location>
</feature>
<dbReference type="Pfam" id="PF07065">
    <property type="entry name" value="D123"/>
    <property type="match status" value="1"/>
</dbReference>
<dbReference type="GO" id="GO:0022857">
    <property type="term" value="F:transmembrane transporter activity"/>
    <property type="evidence" value="ECO:0007669"/>
    <property type="project" value="InterPro"/>
</dbReference>
<feature type="transmembrane region" description="Helical" evidence="7">
    <location>
        <begin position="232"/>
        <end position="254"/>
    </location>
</feature>
<keyword evidence="4 7" id="KW-1133">Transmembrane helix</keyword>
<protein>
    <submittedName>
        <fullName evidence="8">Uncharacterized protein</fullName>
    </submittedName>
</protein>
<feature type="transmembrane region" description="Helical" evidence="7">
    <location>
        <begin position="156"/>
        <end position="186"/>
    </location>
</feature>
<feature type="transmembrane region" description="Helical" evidence="7">
    <location>
        <begin position="490"/>
        <end position="509"/>
    </location>
</feature>
<feature type="region of interest" description="Disordered" evidence="6">
    <location>
        <begin position="873"/>
        <end position="896"/>
    </location>
</feature>
<evidence type="ECO:0000313" key="8">
    <source>
        <dbReference type="EMBL" id="OQN99657.1"/>
    </source>
</evidence>
<keyword evidence="5 7" id="KW-0472">Membrane</keyword>
<dbReference type="InterPro" id="IPR002293">
    <property type="entry name" value="AA/rel_permease1"/>
</dbReference>
<feature type="transmembrane region" description="Helical" evidence="7">
    <location>
        <begin position="319"/>
        <end position="339"/>
    </location>
</feature>
<gene>
    <name evidence="8" type="ORF">B0A48_14799</name>
</gene>
<evidence type="ECO:0000256" key="7">
    <source>
        <dbReference type="SAM" id="Phobius"/>
    </source>
</evidence>
<dbReference type="PANTHER" id="PTHR45649:SF13">
    <property type="entry name" value="THIAMINE TRANSPORTER THI9"/>
    <property type="match status" value="1"/>
</dbReference>
<evidence type="ECO:0000256" key="1">
    <source>
        <dbReference type="ARBA" id="ARBA00004141"/>
    </source>
</evidence>
<feature type="region of interest" description="Disordered" evidence="6">
    <location>
        <begin position="813"/>
        <end position="834"/>
    </location>
</feature>
<dbReference type="OrthoDB" id="10054429at2759"/>
<dbReference type="Proteomes" id="UP000192596">
    <property type="component" value="Unassembled WGS sequence"/>
</dbReference>
<evidence type="ECO:0000256" key="5">
    <source>
        <dbReference type="ARBA" id="ARBA00023136"/>
    </source>
</evidence>
<dbReference type="InterPro" id="IPR009772">
    <property type="entry name" value="CDC123"/>
</dbReference>
<comment type="subcellular location">
    <subcellularLocation>
        <location evidence="1">Membrane</location>
        <topology evidence="1">Multi-pass membrane protein</topology>
    </subcellularLocation>
</comment>
<name>A0A1V8SKV1_9PEZI</name>
<evidence type="ECO:0000256" key="2">
    <source>
        <dbReference type="ARBA" id="ARBA00022448"/>
    </source>
</evidence>
<dbReference type="InParanoid" id="A0A1V8SKV1"/>
<keyword evidence="9" id="KW-1185">Reference proteome</keyword>
<evidence type="ECO:0000256" key="3">
    <source>
        <dbReference type="ARBA" id="ARBA00022692"/>
    </source>
</evidence>
<comment type="caution">
    <text evidence="8">The sequence shown here is derived from an EMBL/GenBank/DDBJ whole genome shotgun (WGS) entry which is preliminary data.</text>
</comment>
<dbReference type="PANTHER" id="PTHR45649">
    <property type="entry name" value="AMINO-ACID PERMEASE BAT1"/>
    <property type="match status" value="1"/>
</dbReference>
<dbReference type="STRING" id="1507870.A0A1V8SKV1"/>
<evidence type="ECO:0000256" key="4">
    <source>
        <dbReference type="ARBA" id="ARBA00022989"/>
    </source>
</evidence>
<feature type="transmembrane region" description="Helical" evidence="7">
    <location>
        <begin position="422"/>
        <end position="444"/>
    </location>
</feature>
<feature type="transmembrane region" description="Helical" evidence="7">
    <location>
        <begin position="370"/>
        <end position="390"/>
    </location>
</feature>